<sequence>MSKHQIFYFPGAKECLKTICELKYETSTVSTYFYGLAIQKDLKYFEWKDEYEDFFTYKEIIFALEKKGNIREILMFKYYDYYEYNLMKLIGKIIENCPLIEHLSLAFPPIEQHFSEFEKLLRSCQNLKSLLLIISNINEVDMKKL</sequence>
<evidence type="ECO:0000313" key="1">
    <source>
        <dbReference type="EMBL" id="RIA90387.1"/>
    </source>
</evidence>
<comment type="caution">
    <text evidence="1">The sequence shown here is derived from an EMBL/GenBank/DDBJ whole genome shotgun (WGS) entry which is preliminary data.</text>
</comment>
<evidence type="ECO:0000313" key="2">
    <source>
        <dbReference type="Proteomes" id="UP000265703"/>
    </source>
</evidence>
<dbReference type="EMBL" id="QKYT01000183">
    <property type="protein sequence ID" value="RIA90387.1"/>
    <property type="molecule type" value="Genomic_DNA"/>
</dbReference>
<protein>
    <submittedName>
        <fullName evidence="1">Uncharacterized protein</fullName>
    </submittedName>
</protein>
<name>A0A397T2S1_9GLOM</name>
<gene>
    <name evidence="1" type="ORF">C1645_823449</name>
</gene>
<proteinExistence type="predicted"/>
<dbReference type="SUPFAM" id="SSF52047">
    <property type="entry name" value="RNI-like"/>
    <property type="match status" value="1"/>
</dbReference>
<keyword evidence="2" id="KW-1185">Reference proteome</keyword>
<reference evidence="1 2" key="1">
    <citation type="submission" date="2018-06" db="EMBL/GenBank/DDBJ databases">
        <title>Comparative genomics reveals the genomic features of Rhizophagus irregularis, R. cerebriforme, R. diaphanum and Gigaspora rosea, and their symbiotic lifestyle signature.</title>
        <authorList>
            <person name="Morin E."/>
            <person name="San Clemente H."/>
            <person name="Chen E.C.H."/>
            <person name="De La Providencia I."/>
            <person name="Hainaut M."/>
            <person name="Kuo A."/>
            <person name="Kohler A."/>
            <person name="Murat C."/>
            <person name="Tang N."/>
            <person name="Roy S."/>
            <person name="Loubradou J."/>
            <person name="Henrissat B."/>
            <person name="Grigoriev I.V."/>
            <person name="Corradi N."/>
            <person name="Roux C."/>
            <person name="Martin F.M."/>
        </authorList>
    </citation>
    <scope>NUCLEOTIDE SEQUENCE [LARGE SCALE GENOMIC DNA]</scope>
    <source>
        <strain evidence="1 2">DAOM 227022</strain>
    </source>
</reference>
<dbReference type="Proteomes" id="UP000265703">
    <property type="component" value="Unassembled WGS sequence"/>
</dbReference>
<dbReference type="AlphaFoldDB" id="A0A397T2S1"/>
<organism evidence="1 2">
    <name type="scientific">Glomus cerebriforme</name>
    <dbReference type="NCBI Taxonomy" id="658196"/>
    <lineage>
        <taxon>Eukaryota</taxon>
        <taxon>Fungi</taxon>
        <taxon>Fungi incertae sedis</taxon>
        <taxon>Mucoromycota</taxon>
        <taxon>Glomeromycotina</taxon>
        <taxon>Glomeromycetes</taxon>
        <taxon>Glomerales</taxon>
        <taxon>Glomeraceae</taxon>
        <taxon>Glomus</taxon>
    </lineage>
</organism>
<accession>A0A397T2S1</accession>